<dbReference type="RefSeq" id="XP_031926553.1">
    <property type="nucleotide sequence ID" value="XM_032067310.1"/>
</dbReference>
<dbReference type="GeneID" id="43651756"/>
<keyword evidence="3" id="KW-1185">Reference proteome</keyword>
<dbReference type="AlphaFoldDB" id="A0A5N7A0Z0"/>
<proteinExistence type="predicted"/>
<dbReference type="OrthoDB" id="10489115at2759"/>
<feature type="region of interest" description="Disordered" evidence="1">
    <location>
        <begin position="1"/>
        <end position="25"/>
    </location>
</feature>
<dbReference type="EMBL" id="ML737675">
    <property type="protein sequence ID" value="KAE8363472.1"/>
    <property type="molecule type" value="Genomic_DNA"/>
</dbReference>
<evidence type="ECO:0000313" key="2">
    <source>
        <dbReference type="EMBL" id="KAE8363472.1"/>
    </source>
</evidence>
<name>A0A5N7A0Z0_9EURO</name>
<gene>
    <name evidence="2" type="ORF">BDV27DRAFT_129903</name>
</gene>
<protein>
    <submittedName>
        <fullName evidence="2">Uncharacterized protein</fullName>
    </submittedName>
</protein>
<dbReference type="Proteomes" id="UP000326268">
    <property type="component" value="Unassembled WGS sequence"/>
</dbReference>
<evidence type="ECO:0000256" key="1">
    <source>
        <dbReference type="SAM" id="MobiDB-lite"/>
    </source>
</evidence>
<reference evidence="2 3" key="1">
    <citation type="submission" date="2019-04" db="EMBL/GenBank/DDBJ databases">
        <title>Friends and foes A comparative genomics studyof 23 Aspergillus species from section Flavi.</title>
        <authorList>
            <consortium name="DOE Joint Genome Institute"/>
            <person name="Kjaerbolling I."/>
            <person name="Vesth T."/>
            <person name="Frisvad J.C."/>
            <person name="Nybo J.L."/>
            <person name="Theobald S."/>
            <person name="Kildgaard S."/>
            <person name="Isbrandt T."/>
            <person name="Kuo A."/>
            <person name="Sato A."/>
            <person name="Lyhne E.K."/>
            <person name="Kogle M.E."/>
            <person name="Wiebenga A."/>
            <person name="Kun R.S."/>
            <person name="Lubbers R.J."/>
            <person name="Makela M.R."/>
            <person name="Barry K."/>
            <person name="Chovatia M."/>
            <person name="Clum A."/>
            <person name="Daum C."/>
            <person name="Haridas S."/>
            <person name="He G."/>
            <person name="LaButti K."/>
            <person name="Lipzen A."/>
            <person name="Mondo S."/>
            <person name="Riley R."/>
            <person name="Salamov A."/>
            <person name="Simmons B.A."/>
            <person name="Magnuson J.K."/>
            <person name="Henrissat B."/>
            <person name="Mortensen U.H."/>
            <person name="Larsen T.O."/>
            <person name="Devries R.P."/>
            <person name="Grigoriev I.V."/>
            <person name="Machida M."/>
            <person name="Baker S.E."/>
            <person name="Andersen M.R."/>
        </authorList>
    </citation>
    <scope>NUCLEOTIDE SEQUENCE [LARGE SCALE GENOMIC DNA]</scope>
    <source>
        <strain evidence="2 3">CBS 763.97</strain>
    </source>
</reference>
<accession>A0A5N7A0Z0</accession>
<sequence length="52" mass="5573">MSCDLAEVSDNPRHPNKGSELGDSIAFDPKKNVECATRLCLPATTVELLTGQ</sequence>
<evidence type="ECO:0000313" key="3">
    <source>
        <dbReference type="Proteomes" id="UP000326268"/>
    </source>
</evidence>
<organism evidence="2 3">
    <name type="scientific">Aspergillus caelatus</name>
    <dbReference type="NCBI Taxonomy" id="61420"/>
    <lineage>
        <taxon>Eukaryota</taxon>
        <taxon>Fungi</taxon>
        <taxon>Dikarya</taxon>
        <taxon>Ascomycota</taxon>
        <taxon>Pezizomycotina</taxon>
        <taxon>Eurotiomycetes</taxon>
        <taxon>Eurotiomycetidae</taxon>
        <taxon>Eurotiales</taxon>
        <taxon>Aspergillaceae</taxon>
        <taxon>Aspergillus</taxon>
        <taxon>Aspergillus subgen. Circumdati</taxon>
    </lineage>
</organism>